<feature type="compositionally biased region" description="Basic residues" evidence="2">
    <location>
        <begin position="114"/>
        <end position="125"/>
    </location>
</feature>
<keyword evidence="3" id="KW-1185">Reference proteome</keyword>
<evidence type="ECO:0000256" key="2">
    <source>
        <dbReference type="SAM" id="MobiDB-lite"/>
    </source>
</evidence>
<reference evidence="4" key="1">
    <citation type="submission" date="2020-12" db="UniProtKB">
        <authorList>
            <consortium name="WormBaseParasite"/>
        </authorList>
    </citation>
    <scope>IDENTIFICATION</scope>
    <source>
        <strain evidence="4">MHco3</strain>
    </source>
</reference>
<dbReference type="WBParaSite" id="HCON_00162450-00001">
    <property type="protein sequence ID" value="HCON_00162450-00001"/>
    <property type="gene ID" value="HCON_00162450"/>
</dbReference>
<proteinExistence type="predicted"/>
<accession>A0A7I4YYW9</accession>
<evidence type="ECO:0000313" key="4">
    <source>
        <dbReference type="WBParaSite" id="HCON_00162450-00001"/>
    </source>
</evidence>
<protein>
    <submittedName>
        <fullName evidence="4">Zf-DNA_Pol domain-containing protein</fullName>
    </submittedName>
</protein>
<keyword evidence="1" id="KW-0175">Coiled coil</keyword>
<feature type="compositionally biased region" description="Basic and acidic residues" evidence="2">
    <location>
        <begin position="171"/>
        <end position="185"/>
    </location>
</feature>
<feature type="compositionally biased region" description="Basic and acidic residues" evidence="2">
    <location>
        <begin position="96"/>
        <end position="113"/>
    </location>
</feature>
<feature type="compositionally biased region" description="Polar residues" evidence="2">
    <location>
        <begin position="139"/>
        <end position="152"/>
    </location>
</feature>
<name>A0A7I4YYW9_HAECO</name>
<dbReference type="AlphaFoldDB" id="A0A7I4YYW9"/>
<feature type="compositionally biased region" description="Basic and acidic residues" evidence="2">
    <location>
        <begin position="126"/>
        <end position="135"/>
    </location>
</feature>
<dbReference type="OrthoDB" id="5835668at2759"/>
<feature type="coiled-coil region" evidence="1">
    <location>
        <begin position="192"/>
        <end position="223"/>
    </location>
</feature>
<evidence type="ECO:0000256" key="1">
    <source>
        <dbReference type="SAM" id="Coils"/>
    </source>
</evidence>
<feature type="region of interest" description="Disordered" evidence="2">
    <location>
        <begin position="68"/>
        <end position="185"/>
    </location>
</feature>
<sequence length="289" mass="33462">MLPKELDLDQCILQRCSKDVCLRLVEYSRNGRTFRKWTYERLGKKVTGPIVTCQDCPCLRDQHGLIANTPVDSDHSMRSARKGRSGSPLARQLKQQRVEREEIMDMEKEAEGAKKRRQQRHKSRKDRAAREKEPELMGTQRTASFNDLQFQDNKMEFKSEEKGPSGSDSGSAERKRREREKSHLDIDERTALKELSKLYRDLLERFEELRQKQEAQMSAESDSTRLRRLAKTDPSVKDILQDVVENIKKALHDFKTCATLAGAMLPNASIHERELSHILLELECASIHE</sequence>
<dbReference type="Proteomes" id="UP000025227">
    <property type="component" value="Unplaced"/>
</dbReference>
<organism evidence="3 4">
    <name type="scientific">Haemonchus contortus</name>
    <name type="common">Barber pole worm</name>
    <dbReference type="NCBI Taxonomy" id="6289"/>
    <lineage>
        <taxon>Eukaryota</taxon>
        <taxon>Metazoa</taxon>
        <taxon>Ecdysozoa</taxon>
        <taxon>Nematoda</taxon>
        <taxon>Chromadorea</taxon>
        <taxon>Rhabditida</taxon>
        <taxon>Rhabditina</taxon>
        <taxon>Rhabditomorpha</taxon>
        <taxon>Strongyloidea</taxon>
        <taxon>Trichostrongylidae</taxon>
        <taxon>Haemonchus</taxon>
    </lineage>
</organism>
<evidence type="ECO:0000313" key="3">
    <source>
        <dbReference type="Proteomes" id="UP000025227"/>
    </source>
</evidence>
<feature type="compositionally biased region" description="Basic and acidic residues" evidence="2">
    <location>
        <begin position="153"/>
        <end position="163"/>
    </location>
</feature>